<dbReference type="Proteomes" id="UP000012960">
    <property type="component" value="Unplaced"/>
</dbReference>
<dbReference type="PANTHER" id="PTHR33240:SF8">
    <property type="entry name" value="OS03G0439900 PROTEIN"/>
    <property type="match status" value="1"/>
</dbReference>
<protein>
    <recommendedName>
        <fullName evidence="4">Gag-pol polyprotein</fullName>
    </recommendedName>
</protein>
<sequence length="255" mass="28813">MERPPTAVSEMLQRANHYVAAEAWMSGRREENKRPRAEPSIGQLPGLLKRRSDRSDSTIRRSPSPVLGTSWTQIFLQIKGKGLLQTPTPMRNPRELADKTRYCRFHRQNGHDTEECRELKRQIEELIRRGHLGHYLRQNKELSPQPEGPVKRQIDVITGSPASRGNNMTRRKAYACAPTLEDPVHDPAPEVTFPAERAEPPEHDDALVVSARITNAQVKRIMVDTGSSADILYLDVFQKLGLSRDALVPMNSALT</sequence>
<organism evidence="2 3">
    <name type="scientific">Musa acuminata subsp. malaccensis</name>
    <name type="common">Wild banana</name>
    <name type="synonym">Musa malaccensis</name>
    <dbReference type="NCBI Taxonomy" id="214687"/>
    <lineage>
        <taxon>Eukaryota</taxon>
        <taxon>Viridiplantae</taxon>
        <taxon>Streptophyta</taxon>
        <taxon>Embryophyta</taxon>
        <taxon>Tracheophyta</taxon>
        <taxon>Spermatophyta</taxon>
        <taxon>Magnoliopsida</taxon>
        <taxon>Liliopsida</taxon>
        <taxon>Zingiberales</taxon>
        <taxon>Musaceae</taxon>
        <taxon>Musa</taxon>
    </lineage>
</organism>
<dbReference type="OMA" id="REFLSEW"/>
<dbReference type="GeneID" id="103978542"/>
<dbReference type="InParanoid" id="A0A804IDG5"/>
<dbReference type="AlphaFoldDB" id="A0A804IDG5"/>
<feature type="region of interest" description="Disordered" evidence="1">
    <location>
        <begin position="26"/>
        <end position="65"/>
    </location>
</feature>
<dbReference type="PANTHER" id="PTHR33240">
    <property type="entry name" value="OS08G0508500 PROTEIN"/>
    <property type="match status" value="1"/>
</dbReference>
<evidence type="ECO:0008006" key="4">
    <source>
        <dbReference type="Google" id="ProtNLM"/>
    </source>
</evidence>
<dbReference type="Gramene" id="Ma03_t18270.1">
    <property type="protein sequence ID" value="Ma03_p18270.1"/>
    <property type="gene ID" value="Ma03_g18270"/>
</dbReference>
<dbReference type="EnsemblPlants" id="Ma03_t18270.1">
    <property type="protein sequence ID" value="Ma03_p18270.1"/>
    <property type="gene ID" value="Ma03_g18270"/>
</dbReference>
<accession>A0A804IDG5</accession>
<evidence type="ECO:0000313" key="3">
    <source>
        <dbReference type="Proteomes" id="UP000012960"/>
    </source>
</evidence>
<dbReference type="OrthoDB" id="759447at2759"/>
<evidence type="ECO:0000256" key="1">
    <source>
        <dbReference type="SAM" id="MobiDB-lite"/>
    </source>
</evidence>
<feature type="compositionally biased region" description="Basic and acidic residues" evidence="1">
    <location>
        <begin position="27"/>
        <end position="37"/>
    </location>
</feature>
<keyword evidence="3" id="KW-1185">Reference proteome</keyword>
<proteinExistence type="predicted"/>
<evidence type="ECO:0000313" key="2">
    <source>
        <dbReference type="EnsemblPlants" id="Ma03_p18270.1"/>
    </source>
</evidence>
<reference evidence="2" key="1">
    <citation type="submission" date="2021-05" db="UniProtKB">
        <authorList>
            <consortium name="EnsemblPlants"/>
        </authorList>
    </citation>
    <scope>IDENTIFICATION</scope>
    <source>
        <strain evidence="2">subsp. malaccensis</strain>
    </source>
</reference>
<name>A0A804IDG5_MUSAM</name>